<evidence type="ECO:0000313" key="3">
    <source>
        <dbReference type="Proteomes" id="UP000280696"/>
    </source>
</evidence>
<dbReference type="Proteomes" id="UP000280696">
    <property type="component" value="Unassembled WGS sequence"/>
</dbReference>
<reference evidence="2 3" key="1">
    <citation type="submission" date="2018-09" db="EMBL/GenBank/DDBJ databases">
        <title>Murine metabolic-syndrome-specific gut microbial biobank.</title>
        <authorList>
            <person name="Liu C."/>
        </authorList>
    </citation>
    <scope>NUCLEOTIDE SEQUENCE [LARGE SCALE GENOMIC DNA]</scope>
    <source>
        <strain evidence="2 3">0.1xD8-82</strain>
    </source>
</reference>
<name>A0A3A9AHS1_9FIRM</name>
<dbReference type="EMBL" id="RAYQ01000012">
    <property type="protein sequence ID" value="RKI90889.1"/>
    <property type="molecule type" value="Genomic_DNA"/>
</dbReference>
<proteinExistence type="predicted"/>
<dbReference type="AlphaFoldDB" id="A0A3A9AHS1"/>
<dbReference type="InterPro" id="IPR013830">
    <property type="entry name" value="SGNH_hydro"/>
</dbReference>
<evidence type="ECO:0000259" key="1">
    <source>
        <dbReference type="Pfam" id="PF13472"/>
    </source>
</evidence>
<dbReference type="CDD" id="cd00229">
    <property type="entry name" value="SGNH_hydrolase"/>
    <property type="match status" value="1"/>
</dbReference>
<dbReference type="PANTHER" id="PTHR34407:SF1">
    <property type="entry name" value="SGNH HYDROLASE-TYPE ESTERASE DOMAIN-CONTAINING PROTEIN"/>
    <property type="match status" value="1"/>
</dbReference>
<dbReference type="GO" id="GO:0016787">
    <property type="term" value="F:hydrolase activity"/>
    <property type="evidence" value="ECO:0007669"/>
    <property type="project" value="UniProtKB-KW"/>
</dbReference>
<evidence type="ECO:0000313" key="2">
    <source>
        <dbReference type="EMBL" id="RKI90889.1"/>
    </source>
</evidence>
<protein>
    <submittedName>
        <fullName evidence="2">SGNH/GDSL hydrolase family protein</fullName>
    </submittedName>
</protein>
<keyword evidence="3" id="KW-1185">Reference proteome</keyword>
<sequence length="383" mass="42974">MRKEEVCMQDVKGMLNIGNWHRLIECMKKAKRGERIVTGFLGGSITQGSLSSLPELCYAYLVYKWWKRKFPQSEIGFINAGIGGTTSQFGAARVEEHLLKYSPDFILIEFAVNDDNTEFFEETYEGLIRKTYGDKCRPAVLLMNNVRYDDGTNAEEQHVKVARAYALPMVSMKKAIWPKILSGRLNGSSISPDGLHPNDEGHRLVARVVTAFLEKVYEEMEKEETEGSFEGALLPPPITANAYENTIRYQNDNARPKAEGFLADLSPQNGITDIFKKGWTAFREGNKIKFEVDGTEIAVQYRKTVNKPAPVARAVVDGKKESAVILDGNFDEDWGDCLYIDTIARHMEAGRHTVEIEIIKTHENEAALFYLVSVIVSGPGSSM</sequence>
<dbReference type="InterPro" id="IPR036514">
    <property type="entry name" value="SGNH_hydro_sf"/>
</dbReference>
<accession>A0A3A9AHS1</accession>
<dbReference type="OrthoDB" id="8233337at2"/>
<gene>
    <name evidence="2" type="ORF">D7V94_12280</name>
</gene>
<keyword evidence="2" id="KW-0378">Hydrolase</keyword>
<dbReference type="SUPFAM" id="SSF52266">
    <property type="entry name" value="SGNH hydrolase"/>
    <property type="match status" value="1"/>
</dbReference>
<dbReference type="Pfam" id="PF13472">
    <property type="entry name" value="Lipase_GDSL_2"/>
    <property type="match status" value="1"/>
</dbReference>
<feature type="domain" description="SGNH hydrolase-type esterase" evidence="1">
    <location>
        <begin position="40"/>
        <end position="204"/>
    </location>
</feature>
<dbReference type="Gene3D" id="3.40.50.1110">
    <property type="entry name" value="SGNH hydrolase"/>
    <property type="match status" value="1"/>
</dbReference>
<comment type="caution">
    <text evidence="2">The sequence shown here is derived from an EMBL/GenBank/DDBJ whole genome shotgun (WGS) entry which is preliminary data.</text>
</comment>
<dbReference type="PANTHER" id="PTHR34407">
    <property type="entry name" value="EXPRESSED PROTEIN"/>
    <property type="match status" value="1"/>
</dbReference>
<organism evidence="2 3">
    <name type="scientific">Parablautia intestinalis</name>
    <dbReference type="NCBI Taxonomy" id="2320100"/>
    <lineage>
        <taxon>Bacteria</taxon>
        <taxon>Bacillati</taxon>
        <taxon>Bacillota</taxon>
        <taxon>Clostridia</taxon>
        <taxon>Lachnospirales</taxon>
        <taxon>Lachnospiraceae</taxon>
        <taxon>Parablautia</taxon>
    </lineage>
</organism>